<feature type="domain" description="Chorismate-utilising enzyme C-terminal" evidence="6">
    <location>
        <begin position="126"/>
        <end position="382"/>
    </location>
</feature>
<dbReference type="Gene3D" id="3.60.120.10">
    <property type="entry name" value="Anthranilate synthase"/>
    <property type="match status" value="1"/>
</dbReference>
<evidence type="ECO:0000256" key="2">
    <source>
        <dbReference type="ARBA" id="ARBA00005297"/>
    </source>
</evidence>
<evidence type="ECO:0000313" key="8">
    <source>
        <dbReference type="Proteomes" id="UP001180081"/>
    </source>
</evidence>
<dbReference type="EC" id="5.4.4.2" evidence="3"/>
<proteinExistence type="inferred from homology"/>
<dbReference type="InterPro" id="IPR005801">
    <property type="entry name" value="ADC_synthase"/>
</dbReference>
<dbReference type="SUPFAM" id="SSF56322">
    <property type="entry name" value="ADC synthase"/>
    <property type="match status" value="1"/>
</dbReference>
<dbReference type="PANTHER" id="PTHR42839:SF2">
    <property type="entry name" value="ISOCHORISMATE SYNTHASE ENTC"/>
    <property type="match status" value="1"/>
</dbReference>
<evidence type="ECO:0000256" key="4">
    <source>
        <dbReference type="ARBA" id="ARBA00023235"/>
    </source>
</evidence>
<dbReference type="InterPro" id="IPR004561">
    <property type="entry name" value="IsoChor_synthase"/>
</dbReference>
<organism evidence="7 8">
    <name type="scientific">Chitinimonas viridis</name>
    <dbReference type="NCBI Taxonomy" id="664880"/>
    <lineage>
        <taxon>Bacteria</taxon>
        <taxon>Pseudomonadati</taxon>
        <taxon>Pseudomonadota</taxon>
        <taxon>Betaproteobacteria</taxon>
        <taxon>Neisseriales</taxon>
        <taxon>Chitinibacteraceae</taxon>
        <taxon>Chitinimonas</taxon>
    </lineage>
</organism>
<dbReference type="PANTHER" id="PTHR42839">
    <property type="entry name" value="ISOCHORISMATE SYNTHASE ENTC"/>
    <property type="match status" value="1"/>
</dbReference>
<comment type="catalytic activity">
    <reaction evidence="1">
        <text>chorismate = isochorismate</text>
        <dbReference type="Rhea" id="RHEA:18985"/>
        <dbReference type="ChEBI" id="CHEBI:29748"/>
        <dbReference type="ChEBI" id="CHEBI:29780"/>
        <dbReference type="EC" id="5.4.4.2"/>
    </reaction>
</comment>
<evidence type="ECO:0000313" key="7">
    <source>
        <dbReference type="EMBL" id="MDN3578298.1"/>
    </source>
</evidence>
<comment type="caution">
    <text evidence="7">The sequence shown here is derived from an EMBL/GenBank/DDBJ whole genome shotgun (WGS) entry which is preliminary data.</text>
</comment>
<name>A0ABT8B820_9NEIS</name>
<accession>A0ABT8B820</accession>
<sequence length="400" mass="42178">MQPSQHDSGLTTPKATDLLRLYPIGGSLFTSPRRTVLTLGRHATLAHGPADTLAQRAAQLLRQAQAEGLVQPILLGAVPFNAQAPAHLFIPESTVQGRGAGETALPTQAESNSLRDISSEALPHPDRYRDNVAQALSQIGEGGLDKVVLSRSIKVDANIAVPTLLQRLANRNPSGYTFAIDLPETDGERRTLVGASPELLLSRRGRQVVSHPLAGSIPRSSDPLEDARRAEQLFGSAKDRHEHQLVVDAVVAALGPYCNAVHVPSGPSLVSTPSMWHLATEIRGDLADGECSALELALALHPTPAVCGHPTAAARSFIETVEGFDRGFFTGLVGWCDASGDGEWAVTIRCAEVGEHTATLYAGAGIVAGSEPHLELAETSAKLRTMLSAMALESVLEGAA</sequence>
<dbReference type="RefSeq" id="WP_290333649.1">
    <property type="nucleotide sequence ID" value="NZ_JAUFPU010000018.1"/>
</dbReference>
<comment type="similarity">
    <text evidence="2">Belongs to the isochorismate synthase family.</text>
</comment>
<keyword evidence="4 7" id="KW-0413">Isomerase</keyword>
<dbReference type="NCBIfam" id="TIGR00543">
    <property type="entry name" value="isochor_syn"/>
    <property type="match status" value="1"/>
</dbReference>
<dbReference type="Pfam" id="PF00425">
    <property type="entry name" value="Chorismate_bind"/>
    <property type="match status" value="1"/>
</dbReference>
<evidence type="ECO:0000259" key="6">
    <source>
        <dbReference type="Pfam" id="PF00425"/>
    </source>
</evidence>
<gene>
    <name evidence="7" type="ORF">QWZ03_16135</name>
</gene>
<reference evidence="7" key="1">
    <citation type="journal article" date="2014" name="Int. J. Syst. Evol. Microbiol.">
        <title>Complete genome of a new Firmicutes species belonging to the dominant human colonic microbiota ('Ruminococcus bicirculans') reveals two chromosomes and a selective capacity to utilize plant glucans.</title>
        <authorList>
            <consortium name="NISC Comparative Sequencing Program"/>
            <person name="Wegmann U."/>
            <person name="Louis P."/>
            <person name="Goesmann A."/>
            <person name="Henrissat B."/>
            <person name="Duncan S.H."/>
            <person name="Flint H.J."/>
        </authorList>
    </citation>
    <scope>NUCLEOTIDE SEQUENCE</scope>
    <source>
        <strain evidence="7">CECT 7703</strain>
    </source>
</reference>
<protein>
    <recommendedName>
        <fullName evidence="3">isochorismate synthase</fullName>
        <ecNumber evidence="3">5.4.4.2</ecNumber>
    </recommendedName>
    <alternativeName>
        <fullName evidence="5">Isochorismate mutase</fullName>
    </alternativeName>
</protein>
<keyword evidence="8" id="KW-1185">Reference proteome</keyword>
<dbReference type="Proteomes" id="UP001180081">
    <property type="component" value="Unassembled WGS sequence"/>
</dbReference>
<evidence type="ECO:0000256" key="5">
    <source>
        <dbReference type="ARBA" id="ARBA00041564"/>
    </source>
</evidence>
<evidence type="ECO:0000256" key="3">
    <source>
        <dbReference type="ARBA" id="ARBA00012824"/>
    </source>
</evidence>
<dbReference type="GO" id="GO:0008909">
    <property type="term" value="F:isochorismate synthase activity"/>
    <property type="evidence" value="ECO:0007669"/>
    <property type="project" value="UniProtKB-EC"/>
</dbReference>
<dbReference type="EMBL" id="JAUFPU010000018">
    <property type="protein sequence ID" value="MDN3578298.1"/>
    <property type="molecule type" value="Genomic_DNA"/>
</dbReference>
<evidence type="ECO:0000256" key="1">
    <source>
        <dbReference type="ARBA" id="ARBA00000799"/>
    </source>
</evidence>
<dbReference type="InterPro" id="IPR015890">
    <property type="entry name" value="Chorismate_C"/>
</dbReference>
<reference evidence="7" key="2">
    <citation type="submission" date="2023-06" db="EMBL/GenBank/DDBJ databases">
        <authorList>
            <person name="Lucena T."/>
            <person name="Sun Q."/>
        </authorList>
    </citation>
    <scope>NUCLEOTIDE SEQUENCE</scope>
    <source>
        <strain evidence="7">CECT 7703</strain>
    </source>
</reference>